<evidence type="ECO:0000313" key="2">
    <source>
        <dbReference type="EMBL" id="GAG03455.1"/>
    </source>
</evidence>
<feature type="transmembrane region" description="Helical" evidence="1">
    <location>
        <begin position="208"/>
        <end position="231"/>
    </location>
</feature>
<keyword evidence="1" id="KW-1133">Transmembrane helix</keyword>
<keyword evidence="1" id="KW-0472">Membrane</keyword>
<organism evidence="2">
    <name type="scientific">marine sediment metagenome</name>
    <dbReference type="NCBI Taxonomy" id="412755"/>
    <lineage>
        <taxon>unclassified sequences</taxon>
        <taxon>metagenomes</taxon>
        <taxon>ecological metagenomes</taxon>
    </lineage>
</organism>
<dbReference type="PANTHER" id="PTHR13325">
    <property type="entry name" value="PROTEASE M50 MEMBRANE-BOUND TRANSCRIPTION FACTOR SITE 2 PROTEASE"/>
    <property type="match status" value="1"/>
</dbReference>
<feature type="non-terminal residue" evidence="2">
    <location>
        <position position="274"/>
    </location>
</feature>
<name>X0UD17_9ZZZZ</name>
<dbReference type="PANTHER" id="PTHR13325:SF3">
    <property type="entry name" value="MEMBRANE-BOUND TRANSCRIPTION FACTOR SITE-2 PROTEASE"/>
    <property type="match status" value="1"/>
</dbReference>
<sequence>HDEEFYILNMLDGHVSLQQIKDGFERRFAPQKITFGDLQQFIGMLHRSGLVISNSPGQGKALRERGRKKKNKEMMGKFANVFALRYRGFDPEKILNAILPWFGWVFTVPALICFGLLFLSASLLLATQYDTVYAKLPTFQQFFAADRWLILAVTMALVKVLHEFGHGLSCKKFGGECHEIGFMLLVFTPCLYCNVSDSWMLPNKWKRVWIGAAGIYVEMILASFAAFVWYFTEQGTTINDLCLNMMFLNVVSTVLVNGNPLLRFDGYYILMDAL</sequence>
<keyword evidence="1" id="KW-0812">Transmembrane</keyword>
<evidence type="ECO:0008006" key="3">
    <source>
        <dbReference type="Google" id="ProtNLM"/>
    </source>
</evidence>
<dbReference type="GO" id="GO:0005737">
    <property type="term" value="C:cytoplasm"/>
    <property type="evidence" value="ECO:0007669"/>
    <property type="project" value="TreeGrafter"/>
</dbReference>
<accession>X0UD17</accession>
<reference evidence="2" key="1">
    <citation type="journal article" date="2014" name="Front. Microbiol.">
        <title>High frequency of phylogenetically diverse reductive dehalogenase-homologous genes in deep subseafloor sedimentary metagenomes.</title>
        <authorList>
            <person name="Kawai M."/>
            <person name="Futagami T."/>
            <person name="Toyoda A."/>
            <person name="Takaki Y."/>
            <person name="Nishi S."/>
            <person name="Hori S."/>
            <person name="Arai W."/>
            <person name="Tsubouchi T."/>
            <person name="Morono Y."/>
            <person name="Uchiyama I."/>
            <person name="Ito T."/>
            <person name="Fujiyama A."/>
            <person name="Inagaki F."/>
            <person name="Takami H."/>
        </authorList>
    </citation>
    <scope>NUCLEOTIDE SEQUENCE</scope>
    <source>
        <strain evidence="2">Expedition CK06-06</strain>
    </source>
</reference>
<gene>
    <name evidence="2" type="ORF">S01H1_32472</name>
</gene>
<dbReference type="GO" id="GO:0004222">
    <property type="term" value="F:metalloendopeptidase activity"/>
    <property type="evidence" value="ECO:0007669"/>
    <property type="project" value="InterPro"/>
</dbReference>
<proteinExistence type="predicted"/>
<dbReference type="InterPro" id="IPR001193">
    <property type="entry name" value="MBTPS2"/>
</dbReference>
<dbReference type="AlphaFoldDB" id="X0UD17"/>
<comment type="caution">
    <text evidence="2">The sequence shown here is derived from an EMBL/GenBank/DDBJ whole genome shotgun (WGS) entry which is preliminary data.</text>
</comment>
<dbReference type="EMBL" id="BARS01020109">
    <property type="protein sequence ID" value="GAG03455.1"/>
    <property type="molecule type" value="Genomic_DNA"/>
</dbReference>
<dbReference type="GO" id="GO:0016020">
    <property type="term" value="C:membrane"/>
    <property type="evidence" value="ECO:0007669"/>
    <property type="project" value="InterPro"/>
</dbReference>
<protein>
    <recommendedName>
        <fullName evidence="3">Peptidase M50 domain-containing protein</fullName>
    </recommendedName>
</protein>
<feature type="transmembrane region" description="Helical" evidence="1">
    <location>
        <begin position="243"/>
        <end position="262"/>
    </location>
</feature>
<feature type="transmembrane region" description="Helical" evidence="1">
    <location>
        <begin position="101"/>
        <end position="127"/>
    </location>
</feature>
<dbReference type="GO" id="GO:0031293">
    <property type="term" value="P:membrane protein intracellular domain proteolysis"/>
    <property type="evidence" value="ECO:0007669"/>
    <property type="project" value="TreeGrafter"/>
</dbReference>
<feature type="non-terminal residue" evidence="2">
    <location>
        <position position="1"/>
    </location>
</feature>
<evidence type="ECO:0000256" key="1">
    <source>
        <dbReference type="SAM" id="Phobius"/>
    </source>
</evidence>